<keyword evidence="2" id="KW-0812">Transmembrane</keyword>
<dbReference type="EMBL" id="JAGMWT010000026">
    <property type="protein sequence ID" value="KAH7110879.1"/>
    <property type="molecule type" value="Genomic_DNA"/>
</dbReference>
<dbReference type="Proteomes" id="UP000700596">
    <property type="component" value="Unassembled WGS sequence"/>
</dbReference>
<name>A0A9P9D1U0_9PLEO</name>
<proteinExistence type="predicted"/>
<keyword evidence="2" id="KW-1133">Transmembrane helix</keyword>
<dbReference type="OrthoDB" id="5428890at2759"/>
<dbReference type="AlphaFoldDB" id="A0A9P9D1U0"/>
<keyword evidence="2" id="KW-0472">Membrane</keyword>
<reference evidence="3" key="1">
    <citation type="journal article" date="2021" name="Nat. Commun.">
        <title>Genetic determinants of endophytism in the Arabidopsis root mycobiome.</title>
        <authorList>
            <person name="Mesny F."/>
            <person name="Miyauchi S."/>
            <person name="Thiergart T."/>
            <person name="Pickel B."/>
            <person name="Atanasova L."/>
            <person name="Karlsson M."/>
            <person name="Huettel B."/>
            <person name="Barry K.W."/>
            <person name="Haridas S."/>
            <person name="Chen C."/>
            <person name="Bauer D."/>
            <person name="Andreopoulos W."/>
            <person name="Pangilinan J."/>
            <person name="LaButti K."/>
            <person name="Riley R."/>
            <person name="Lipzen A."/>
            <person name="Clum A."/>
            <person name="Drula E."/>
            <person name="Henrissat B."/>
            <person name="Kohler A."/>
            <person name="Grigoriev I.V."/>
            <person name="Martin F.M."/>
            <person name="Hacquard S."/>
        </authorList>
    </citation>
    <scope>NUCLEOTIDE SEQUENCE</scope>
    <source>
        <strain evidence="3">MPI-CAGE-CH-0243</strain>
    </source>
</reference>
<feature type="transmembrane region" description="Helical" evidence="2">
    <location>
        <begin position="309"/>
        <end position="328"/>
    </location>
</feature>
<sequence>MATLDGPLNQPPEDPTTRSNIIRGFWPSHRRENYQRMDWNPYFRYYARQCHNSLIDQGQHLLARTHQHVLDIVRHLEIDTPRVSIKQTILARIPVRNRPNEEGLLDNTIDLSARLYLMLNIAIEDPNTHVTRQTQLKWTSGTLKESVHDHFCKPQILGNEDIILHRTFNAASLERIAGIRIQPTNNLLDHLRILDAEDKLVAIFHHASFLTQQQSKIYPDGLVEETLRTLSLLFPQNDKETRKWLQGHCEFDRIDQMVRRCDPLALDSRQIEKFRYWHDRIVMLKQAFDESRPSTVSQWWHDRRNGVQWYTFWVAILILCLTIFFGLVQSIEGALQVYKAFQP</sequence>
<organism evidence="3 4">
    <name type="scientific">Dendryphion nanum</name>
    <dbReference type="NCBI Taxonomy" id="256645"/>
    <lineage>
        <taxon>Eukaryota</taxon>
        <taxon>Fungi</taxon>
        <taxon>Dikarya</taxon>
        <taxon>Ascomycota</taxon>
        <taxon>Pezizomycotina</taxon>
        <taxon>Dothideomycetes</taxon>
        <taxon>Pleosporomycetidae</taxon>
        <taxon>Pleosporales</taxon>
        <taxon>Torulaceae</taxon>
        <taxon>Dendryphion</taxon>
    </lineage>
</organism>
<evidence type="ECO:0000256" key="2">
    <source>
        <dbReference type="SAM" id="Phobius"/>
    </source>
</evidence>
<feature type="region of interest" description="Disordered" evidence="1">
    <location>
        <begin position="1"/>
        <end position="21"/>
    </location>
</feature>
<comment type="caution">
    <text evidence="3">The sequence shown here is derived from an EMBL/GenBank/DDBJ whole genome shotgun (WGS) entry which is preliminary data.</text>
</comment>
<evidence type="ECO:0000313" key="4">
    <source>
        <dbReference type="Proteomes" id="UP000700596"/>
    </source>
</evidence>
<keyword evidence="4" id="KW-1185">Reference proteome</keyword>
<evidence type="ECO:0000313" key="3">
    <source>
        <dbReference type="EMBL" id="KAH7110879.1"/>
    </source>
</evidence>
<accession>A0A9P9D1U0</accession>
<evidence type="ECO:0000256" key="1">
    <source>
        <dbReference type="SAM" id="MobiDB-lite"/>
    </source>
</evidence>
<protein>
    <submittedName>
        <fullName evidence="3">Uncharacterized protein</fullName>
    </submittedName>
</protein>
<gene>
    <name evidence="3" type="ORF">B0J11DRAFT_620036</name>
</gene>